<dbReference type="AlphaFoldDB" id="A0A194PX71"/>
<accession>A0A194PX71</accession>
<evidence type="ECO:0000313" key="1">
    <source>
        <dbReference type="EMBL" id="KPI97613.1"/>
    </source>
</evidence>
<name>A0A194PX71_PAPXU</name>
<reference evidence="1 2" key="1">
    <citation type="journal article" date="2015" name="Nat. Commun.">
        <title>Outbred genome sequencing and CRISPR/Cas9 gene editing in butterflies.</title>
        <authorList>
            <person name="Li X."/>
            <person name="Fan D."/>
            <person name="Zhang W."/>
            <person name="Liu G."/>
            <person name="Zhang L."/>
            <person name="Zhao L."/>
            <person name="Fang X."/>
            <person name="Chen L."/>
            <person name="Dong Y."/>
            <person name="Chen Y."/>
            <person name="Ding Y."/>
            <person name="Zhao R."/>
            <person name="Feng M."/>
            <person name="Zhu Y."/>
            <person name="Feng Y."/>
            <person name="Jiang X."/>
            <person name="Zhu D."/>
            <person name="Xiang H."/>
            <person name="Feng X."/>
            <person name="Li S."/>
            <person name="Wang J."/>
            <person name="Zhang G."/>
            <person name="Kronforst M.R."/>
            <person name="Wang W."/>
        </authorList>
    </citation>
    <scope>NUCLEOTIDE SEQUENCE [LARGE SCALE GENOMIC DNA]</scope>
    <source>
        <strain evidence="1">Ya'a_city_454_Px</strain>
        <tissue evidence="1">Whole body</tissue>
    </source>
</reference>
<gene>
    <name evidence="1" type="ORF">RR46_07360</name>
</gene>
<dbReference type="EMBL" id="KQ459589">
    <property type="protein sequence ID" value="KPI97613.1"/>
    <property type="molecule type" value="Genomic_DNA"/>
</dbReference>
<dbReference type="Proteomes" id="UP000053268">
    <property type="component" value="Unassembled WGS sequence"/>
</dbReference>
<proteinExistence type="predicted"/>
<sequence>MRELIEYSCRVLNVEEASVEVASARCRAYVPSWLEEAVQKWREAGRDRGTKTWKLLADPQRYSNLFPDYLTSLELEYYQRRFLREQSPPAAPLGNRGRRLAEERARMEAEGKFKMPDFTKLRNSRGGEEPALERKIRERRESIELAQELDECELDTFLLDAEAEAEAEADSDKYLQEVSDVLGEEIDFDSRFTFKLHTKASVEDSPRGAPQARDLTI</sequence>
<dbReference type="STRING" id="66420.A0A194PX71"/>
<organism evidence="1 2">
    <name type="scientific">Papilio xuthus</name>
    <name type="common">Asian swallowtail butterfly</name>
    <dbReference type="NCBI Taxonomy" id="66420"/>
    <lineage>
        <taxon>Eukaryota</taxon>
        <taxon>Metazoa</taxon>
        <taxon>Ecdysozoa</taxon>
        <taxon>Arthropoda</taxon>
        <taxon>Hexapoda</taxon>
        <taxon>Insecta</taxon>
        <taxon>Pterygota</taxon>
        <taxon>Neoptera</taxon>
        <taxon>Endopterygota</taxon>
        <taxon>Lepidoptera</taxon>
        <taxon>Glossata</taxon>
        <taxon>Ditrysia</taxon>
        <taxon>Papilionoidea</taxon>
        <taxon>Papilionidae</taxon>
        <taxon>Papilioninae</taxon>
        <taxon>Papilio</taxon>
    </lineage>
</organism>
<protein>
    <submittedName>
        <fullName evidence="1">Uncharacterized protein</fullName>
    </submittedName>
</protein>
<evidence type="ECO:0000313" key="2">
    <source>
        <dbReference type="Proteomes" id="UP000053268"/>
    </source>
</evidence>
<keyword evidence="2" id="KW-1185">Reference proteome</keyword>